<dbReference type="Proteomes" id="UP000601435">
    <property type="component" value="Unassembled WGS sequence"/>
</dbReference>
<dbReference type="GO" id="GO:0019706">
    <property type="term" value="F:protein-cysteine S-palmitoyltransferase activity"/>
    <property type="evidence" value="ECO:0007669"/>
    <property type="project" value="UniProtKB-EC"/>
</dbReference>
<accession>A0A813C9Z3</accession>
<comment type="subcellular location">
    <subcellularLocation>
        <location evidence="1">Membrane</location>
        <topology evidence="1">Multi-pass membrane protein</topology>
    </subcellularLocation>
</comment>
<name>A0A813C9Z3_9DINO</name>
<comment type="domain">
    <text evidence="7">The DHHC domain is required for palmitoyltransferase activity.</text>
</comment>
<dbReference type="AlphaFoldDB" id="A0A813C9Z3"/>
<feature type="domain" description="Palmitoyltransferase DHHC" evidence="8">
    <location>
        <begin position="47"/>
        <end position="168"/>
    </location>
</feature>
<dbReference type="InterPro" id="IPR001594">
    <property type="entry name" value="Palmitoyltrfase_DHHC"/>
</dbReference>
<keyword evidence="5 7" id="KW-0472">Membrane</keyword>
<feature type="transmembrane region" description="Helical" evidence="7">
    <location>
        <begin position="135"/>
        <end position="155"/>
    </location>
</feature>
<comment type="catalytic activity">
    <reaction evidence="7">
        <text>L-cysteinyl-[protein] + hexadecanoyl-CoA = S-hexadecanoyl-L-cysteinyl-[protein] + CoA</text>
        <dbReference type="Rhea" id="RHEA:36683"/>
        <dbReference type="Rhea" id="RHEA-COMP:10131"/>
        <dbReference type="Rhea" id="RHEA-COMP:11032"/>
        <dbReference type="ChEBI" id="CHEBI:29950"/>
        <dbReference type="ChEBI" id="CHEBI:57287"/>
        <dbReference type="ChEBI" id="CHEBI:57379"/>
        <dbReference type="ChEBI" id="CHEBI:74151"/>
        <dbReference type="EC" id="2.3.1.225"/>
    </reaction>
</comment>
<feature type="transmembrane region" description="Helical" evidence="7">
    <location>
        <begin position="95"/>
        <end position="115"/>
    </location>
</feature>
<reference evidence="9" key="1">
    <citation type="submission" date="2021-02" db="EMBL/GenBank/DDBJ databases">
        <authorList>
            <person name="Dougan E. K."/>
            <person name="Rhodes N."/>
            <person name="Thang M."/>
            <person name="Chan C."/>
        </authorList>
    </citation>
    <scope>NUCLEOTIDE SEQUENCE</scope>
</reference>
<dbReference type="PANTHER" id="PTHR12246">
    <property type="entry name" value="PALMITOYLTRANSFERASE ZDHHC16"/>
    <property type="match status" value="1"/>
</dbReference>
<keyword evidence="3 7" id="KW-0812">Transmembrane</keyword>
<sequence length="210" mass="24289">MAVLSYERGITIDPGFIPDNWQKSENGRPIFEVEGGIVFMHERKKKTGELRFCNKEMKFKPDRAHYCSAMRRNVLRMDHYCPWLANCVGYHNHKFFFLFLFYTLIATGTLDVGVIRALHCCMHSAGHTFMMGQGAVISTLLTVLLGPFFGFHCWLMKHNMTTIEYCEKRRDNDESRMSHYDIGVHRNIQCVLGDNWMLWLLPISGPSGDG</sequence>
<evidence type="ECO:0000313" key="9">
    <source>
        <dbReference type="EMBL" id="CAE7940599.1"/>
    </source>
</evidence>
<feature type="non-terminal residue" evidence="9">
    <location>
        <position position="1"/>
    </location>
</feature>
<dbReference type="EC" id="2.3.1.225" evidence="7"/>
<gene>
    <name evidence="9" type="primary">PFA3</name>
    <name evidence="9" type="ORF">SNEC2469_LOCUS33947</name>
</gene>
<evidence type="ECO:0000256" key="3">
    <source>
        <dbReference type="ARBA" id="ARBA00022692"/>
    </source>
</evidence>
<evidence type="ECO:0000256" key="6">
    <source>
        <dbReference type="ARBA" id="ARBA00023315"/>
    </source>
</evidence>
<dbReference type="GO" id="GO:0016020">
    <property type="term" value="C:membrane"/>
    <property type="evidence" value="ECO:0007669"/>
    <property type="project" value="UniProtKB-SubCell"/>
</dbReference>
<dbReference type="PROSITE" id="PS50216">
    <property type="entry name" value="DHHC"/>
    <property type="match status" value="1"/>
</dbReference>
<evidence type="ECO:0000259" key="8">
    <source>
        <dbReference type="Pfam" id="PF01529"/>
    </source>
</evidence>
<evidence type="ECO:0000256" key="4">
    <source>
        <dbReference type="ARBA" id="ARBA00022989"/>
    </source>
</evidence>
<comment type="caution">
    <text evidence="9">The sequence shown here is derived from an EMBL/GenBank/DDBJ whole genome shotgun (WGS) entry which is preliminary data.</text>
</comment>
<dbReference type="InterPro" id="IPR039859">
    <property type="entry name" value="PFA4/ZDH16/20/ERF2-like"/>
</dbReference>
<dbReference type="Pfam" id="PF01529">
    <property type="entry name" value="DHHC"/>
    <property type="match status" value="1"/>
</dbReference>
<dbReference type="OrthoDB" id="331948at2759"/>
<evidence type="ECO:0000256" key="2">
    <source>
        <dbReference type="ARBA" id="ARBA00022679"/>
    </source>
</evidence>
<comment type="similarity">
    <text evidence="7">Belongs to the DHHC palmitoyltransferase family.</text>
</comment>
<keyword evidence="10" id="KW-1185">Reference proteome</keyword>
<keyword evidence="2 7" id="KW-0808">Transferase</keyword>
<evidence type="ECO:0000256" key="5">
    <source>
        <dbReference type="ARBA" id="ARBA00023136"/>
    </source>
</evidence>
<keyword evidence="6 7" id="KW-0012">Acyltransferase</keyword>
<proteinExistence type="inferred from homology"/>
<evidence type="ECO:0000313" key="10">
    <source>
        <dbReference type="Proteomes" id="UP000601435"/>
    </source>
</evidence>
<evidence type="ECO:0000256" key="1">
    <source>
        <dbReference type="ARBA" id="ARBA00004141"/>
    </source>
</evidence>
<evidence type="ECO:0000256" key="7">
    <source>
        <dbReference type="RuleBase" id="RU079119"/>
    </source>
</evidence>
<dbReference type="EMBL" id="CAJNJA010091774">
    <property type="protein sequence ID" value="CAE7940599.1"/>
    <property type="molecule type" value="Genomic_DNA"/>
</dbReference>
<keyword evidence="4 7" id="KW-1133">Transmembrane helix</keyword>
<organism evidence="9 10">
    <name type="scientific">Symbiodinium necroappetens</name>
    <dbReference type="NCBI Taxonomy" id="1628268"/>
    <lineage>
        <taxon>Eukaryota</taxon>
        <taxon>Sar</taxon>
        <taxon>Alveolata</taxon>
        <taxon>Dinophyceae</taxon>
        <taxon>Suessiales</taxon>
        <taxon>Symbiodiniaceae</taxon>
        <taxon>Symbiodinium</taxon>
    </lineage>
</organism>
<protein>
    <recommendedName>
        <fullName evidence="7">Palmitoyltransferase</fullName>
        <ecNumber evidence="7">2.3.1.225</ecNumber>
    </recommendedName>
</protein>